<gene>
    <name evidence="2" type="ORF">GCM10022240_29830</name>
</gene>
<organism evidence="2 3">
    <name type="scientific">Microbacterium kribbense</name>
    <dbReference type="NCBI Taxonomy" id="433645"/>
    <lineage>
        <taxon>Bacteria</taxon>
        <taxon>Bacillati</taxon>
        <taxon>Actinomycetota</taxon>
        <taxon>Actinomycetes</taxon>
        <taxon>Micrococcales</taxon>
        <taxon>Microbacteriaceae</taxon>
        <taxon>Microbacterium</taxon>
    </lineage>
</organism>
<accession>A0ABP7GX71</accession>
<evidence type="ECO:0000313" key="2">
    <source>
        <dbReference type="EMBL" id="GAA3776329.1"/>
    </source>
</evidence>
<feature type="compositionally biased region" description="Low complexity" evidence="1">
    <location>
        <begin position="69"/>
        <end position="79"/>
    </location>
</feature>
<reference evidence="3" key="1">
    <citation type="journal article" date="2019" name="Int. J. Syst. Evol. Microbiol.">
        <title>The Global Catalogue of Microorganisms (GCM) 10K type strain sequencing project: providing services to taxonomists for standard genome sequencing and annotation.</title>
        <authorList>
            <consortium name="The Broad Institute Genomics Platform"/>
            <consortium name="The Broad Institute Genome Sequencing Center for Infectious Disease"/>
            <person name="Wu L."/>
            <person name="Ma J."/>
        </authorList>
    </citation>
    <scope>NUCLEOTIDE SEQUENCE [LARGE SCALE GENOMIC DNA]</scope>
    <source>
        <strain evidence="3">JCM 16950</strain>
    </source>
</reference>
<sequence length="87" mass="9251">MVSAQLAGEDFMVGLDRRRADTAGQMLEPMPTPPSTAWAGNAKRFTETHPAGIPREMKTINTAMGVPVAGGPTRRAAAGGHDRRGRH</sequence>
<proteinExistence type="predicted"/>
<protein>
    <submittedName>
        <fullName evidence="2">Uncharacterized protein</fullName>
    </submittedName>
</protein>
<comment type="caution">
    <text evidence="2">The sequence shown here is derived from an EMBL/GenBank/DDBJ whole genome shotgun (WGS) entry which is preliminary data.</text>
</comment>
<evidence type="ECO:0000256" key="1">
    <source>
        <dbReference type="SAM" id="MobiDB-lite"/>
    </source>
</evidence>
<name>A0ABP7GX71_9MICO</name>
<feature type="region of interest" description="Disordered" evidence="1">
    <location>
        <begin position="65"/>
        <end position="87"/>
    </location>
</feature>
<evidence type="ECO:0000313" key="3">
    <source>
        <dbReference type="Proteomes" id="UP001500540"/>
    </source>
</evidence>
<dbReference type="Proteomes" id="UP001500540">
    <property type="component" value="Unassembled WGS sequence"/>
</dbReference>
<dbReference type="EMBL" id="BAABAF010000011">
    <property type="protein sequence ID" value="GAA3776329.1"/>
    <property type="molecule type" value="Genomic_DNA"/>
</dbReference>
<keyword evidence="3" id="KW-1185">Reference proteome</keyword>